<dbReference type="Proteomes" id="UP000696184">
    <property type="component" value="Unassembled WGS sequence"/>
</dbReference>
<proteinExistence type="predicted"/>
<protein>
    <submittedName>
        <fullName evidence="2">Tail fiber protein</fullName>
    </submittedName>
</protein>
<evidence type="ECO:0000313" key="2">
    <source>
        <dbReference type="EMBL" id="MBI6549654.1"/>
    </source>
</evidence>
<sequence length="447" mass="46166">MTDNNRNSESLIPAKTNAIPLADALKERFKSGSIPLQTDFSDLIDMANIGLRATGQASDQSGSGDGFKLDDSGTLQLKLNPGSTDTDYAPLISVKDMLATDLGSGLVYKKDGICVGEGNGLAVGTNSVSLKLAKGSHVNGGSGQGTDGQTNGNAGGLALSSSGLSVDAGEGIQINTKGVSVKLATNSGLSADESNGLKAVVSNGIQINAKGVSVKLATNSGLSADESNGLKAVVSNGIQINANGMSIKLATNSGLSADENNGLKVVVSNGIQVNGNSIGLTPEQTFQKGMVMMFAGTESEMPKGWALCDGQSGRPDLQDRFVLGSTKFTNVRQTNNQKVQGNNNAKYSNVNSDTKTPNIRVNVNGHTLTISQIPSHNHSIYTAGNEGSGGQSIYERNGRSPSYKSWFSRSEGGGGSHSHGASATQDSHSHSVNVVPPYYILAFIIKL</sequence>
<name>A0ABS0U815_9GAMM</name>
<dbReference type="Gene3D" id="2.10.25.20">
    <property type="entry name" value="reovirus attachment protein sigma1, domain 1"/>
    <property type="match status" value="2"/>
</dbReference>
<dbReference type="RefSeq" id="WP_198690418.1">
    <property type="nucleotide sequence ID" value="NZ_CAWPUD010000043.1"/>
</dbReference>
<evidence type="ECO:0000256" key="1">
    <source>
        <dbReference type="SAM" id="MobiDB-lite"/>
    </source>
</evidence>
<reference evidence="2 3" key="1">
    <citation type="submission" date="2020-08" db="EMBL/GenBank/DDBJ databases">
        <title>Description of Xenorhabdus lircayensis sp. nov., the symbiotic bacterium associated with the entomopathogenic nematode Steirnernema unicornum.</title>
        <authorList>
            <person name="Castaneda-Alvarez C."/>
            <person name="Prodan S."/>
            <person name="Zamorano A."/>
            <person name="San-Blas E."/>
            <person name="Aballay E."/>
        </authorList>
    </citation>
    <scope>NUCLEOTIDE SEQUENCE [LARGE SCALE GENOMIC DNA]</scope>
    <source>
        <strain evidence="2 3">VLS</strain>
    </source>
</reference>
<dbReference type="CDD" id="cd22641">
    <property type="entry name" value="C24-like"/>
    <property type="match status" value="1"/>
</dbReference>
<comment type="caution">
    <text evidence="2">The sequence shown here is derived from an EMBL/GenBank/DDBJ whole genome shotgun (WGS) entry which is preliminary data.</text>
</comment>
<dbReference type="EMBL" id="JACOII010000044">
    <property type="protein sequence ID" value="MBI6549654.1"/>
    <property type="molecule type" value="Genomic_DNA"/>
</dbReference>
<gene>
    <name evidence="2" type="ORF">H8A87_13235</name>
</gene>
<keyword evidence="3" id="KW-1185">Reference proteome</keyword>
<evidence type="ECO:0000313" key="3">
    <source>
        <dbReference type="Proteomes" id="UP000696184"/>
    </source>
</evidence>
<organism evidence="2 3">
    <name type="scientific">Xenorhabdus lircayensis</name>
    <dbReference type="NCBI Taxonomy" id="2763499"/>
    <lineage>
        <taxon>Bacteria</taxon>
        <taxon>Pseudomonadati</taxon>
        <taxon>Pseudomonadota</taxon>
        <taxon>Gammaproteobacteria</taxon>
        <taxon>Enterobacterales</taxon>
        <taxon>Morganellaceae</taxon>
        <taxon>Xenorhabdus</taxon>
    </lineage>
</organism>
<feature type="region of interest" description="Disordered" evidence="1">
    <location>
        <begin position="339"/>
        <end position="358"/>
    </location>
</feature>
<feature type="region of interest" description="Disordered" evidence="1">
    <location>
        <begin position="384"/>
        <end position="429"/>
    </location>
</feature>
<dbReference type="SUPFAM" id="SSF88874">
    <property type="entry name" value="Receptor-binding domain of short tail fibre protein gp12"/>
    <property type="match status" value="1"/>
</dbReference>
<accession>A0ABS0U815</accession>